<dbReference type="InterPro" id="IPR056396">
    <property type="entry name" value="HEAT_SCC3-SA"/>
</dbReference>
<dbReference type="GO" id="GO:0007062">
    <property type="term" value="P:sister chromatid cohesion"/>
    <property type="evidence" value="ECO:0007669"/>
    <property type="project" value="UniProtKB-ARBA"/>
</dbReference>
<dbReference type="EMBL" id="CAJVRL010000047">
    <property type="protein sequence ID" value="CAG8952723.1"/>
    <property type="molecule type" value="Genomic_DNA"/>
</dbReference>
<dbReference type="SUPFAM" id="SSF48371">
    <property type="entry name" value="ARM repeat"/>
    <property type="match status" value="1"/>
</dbReference>
<dbReference type="Pfam" id="PF24571">
    <property type="entry name" value="HEAT_SCC3-SA"/>
    <property type="match status" value="1"/>
</dbReference>
<dbReference type="OrthoDB" id="498590at2759"/>
<feature type="compositionally biased region" description="Acidic residues" evidence="1">
    <location>
        <begin position="1148"/>
        <end position="1171"/>
    </location>
</feature>
<evidence type="ECO:0000313" key="3">
    <source>
        <dbReference type="EMBL" id="CAG8952723.1"/>
    </source>
</evidence>
<feature type="compositionally biased region" description="Acidic residues" evidence="1">
    <location>
        <begin position="1025"/>
        <end position="1045"/>
    </location>
</feature>
<comment type="caution">
    <text evidence="3">The sequence shown here is derived from an EMBL/GenBank/DDBJ whole genome shotgun (WGS) entry which is preliminary data.</text>
</comment>
<feature type="compositionally biased region" description="Basic residues" evidence="1">
    <location>
        <begin position="90"/>
        <end position="106"/>
    </location>
</feature>
<feature type="region of interest" description="Disordered" evidence="1">
    <location>
        <begin position="693"/>
        <end position="714"/>
    </location>
</feature>
<feature type="compositionally biased region" description="Polar residues" evidence="1">
    <location>
        <begin position="1"/>
        <end position="21"/>
    </location>
</feature>
<evidence type="ECO:0000313" key="4">
    <source>
        <dbReference type="Proteomes" id="UP000696280"/>
    </source>
</evidence>
<dbReference type="InterPro" id="IPR016024">
    <property type="entry name" value="ARM-type_fold"/>
</dbReference>
<feature type="compositionally biased region" description="Acidic residues" evidence="1">
    <location>
        <begin position="110"/>
        <end position="137"/>
    </location>
</feature>
<gene>
    <name evidence="3" type="ORF">HYFRA_00008967</name>
</gene>
<dbReference type="InterPro" id="IPR039662">
    <property type="entry name" value="Cohesin_Scc3/SA"/>
</dbReference>
<dbReference type="GO" id="GO:0000785">
    <property type="term" value="C:chromatin"/>
    <property type="evidence" value="ECO:0007669"/>
    <property type="project" value="TreeGrafter"/>
</dbReference>
<feature type="compositionally biased region" description="Basic residues" evidence="1">
    <location>
        <begin position="141"/>
        <end position="155"/>
    </location>
</feature>
<dbReference type="Proteomes" id="UP000696280">
    <property type="component" value="Unassembled WGS sequence"/>
</dbReference>
<accession>A0A9N9KU55</accession>
<dbReference type="InterPro" id="IPR011989">
    <property type="entry name" value="ARM-like"/>
</dbReference>
<dbReference type="InterPro" id="IPR013721">
    <property type="entry name" value="STAG"/>
</dbReference>
<feature type="compositionally biased region" description="Acidic residues" evidence="1">
    <location>
        <begin position="1202"/>
        <end position="1214"/>
    </location>
</feature>
<name>A0A9N9KU55_9HELO</name>
<dbReference type="Gene3D" id="1.25.10.10">
    <property type="entry name" value="Leucine-rich Repeat Variant"/>
    <property type="match status" value="1"/>
</dbReference>
<feature type="domain" description="SCD" evidence="2">
    <location>
        <begin position="405"/>
        <end position="490"/>
    </location>
</feature>
<sequence>MNNHRSPLMDISNNDGTSSPVATGGRRKSGRAVRAPEKFQPDAPSSQAAQPSAKRKRGGKQVENGASANDDDSELSDPPESEGEEEVRKPPKRGKNSKKPAAKKPKVVAEVEEVEEVEEEIEEESEESEEPESAEEEEVRKPRRKAKAKTAKKSAPKSSKVNGTAHEEAPAMRLPNRSKKTVKRVVIADEATEGLYAEVFASGDSLDDVTSTWLDRYRNGAPAAMTEMVNLIIKCTGCKVQVTEDDINDADNVENKIGEITEEHLQEGVTDYPLISRSKTGHQLRAHLVDFFHMVIEAIHASGLLWESTIYDDIISWLVPMTSAGSRPFRHTATLLVMTINHTMCNVARKEIDNLAKITRQREGEMRKNKPNKARLADFENKEKTTENHRDEVLQKIRENFDQGFVHRYRDVDPKIRVECVAAMGNWVLTLPEVFLEGGYLRYFGWLLSDEQAIVRQEVVKQLERIMKIGGNIDGMHNFIERFRPRMVEMAVQDSDAAVRSSMVAIMDMIQDKGLLEPNDIDVVGRLIFDSEPKVRKALVGFFAANMKDLYENKIEEIGGEEVIDEYLQIEDEENFDAPRPEWIRLKCLAEILQSYDVEDEEELPSQIPQAKFLDVTGSESRFTLAAQALYDKIPELREWEVLAGYLLFDHSSEASGNETERALMELFKPNEKEEFILLEILNATVKLSLVQSEEGDRHKKKSSRNENAESRETAARHLASVIPRLLKKYGADPKTATVVLRLEHVLNLGVFQELRQDSTAYANLLDEISAQFNGHADINVLTEAGAALLHARAFEELEEVTEVKMQSLWETTTLSLEQVNKTTQIAVRGNLKKKRLEELSHVLARLEQLASISNCVEPLEARLGDSNTCPITILLDIVARGTFEDSNDEVLDDLEDQVVISAIRSAMFYFMWKVREITSQISSNVDIPTTEIDQLKEWQEVFVNNLVAAFSSRGSLDTVRLMGAGTVLDVYVLFSTLRDSADAYAPLEELLDEISEPVQLELTSIFVALEKQHAKKSRKKLEDPADDEEPEDDDSDDEAEDDEGLSEHEKQSEVLRAEKQLCELTGKLVLGIIAKVIDASGELKGKLRQRLQRNKLRLGPNFKDVLGYLESPDKPKASKSHKSKAQQAAIAARKAGAPKSDERVTNEDEDDPIEDDDDPFADVEPEEGTVEDLRRRELLDNDPDESVAGHEDENGNGEPVAEGDEDEDEIMGD</sequence>
<feature type="region of interest" description="Disordered" evidence="1">
    <location>
        <begin position="1110"/>
        <end position="1214"/>
    </location>
</feature>
<evidence type="ECO:0000259" key="2">
    <source>
        <dbReference type="PROSITE" id="PS51425"/>
    </source>
</evidence>
<dbReference type="AlphaFoldDB" id="A0A9N9KU55"/>
<dbReference type="GO" id="GO:0008278">
    <property type="term" value="C:cohesin complex"/>
    <property type="evidence" value="ECO:0007669"/>
    <property type="project" value="TreeGrafter"/>
</dbReference>
<feature type="compositionally biased region" description="Acidic residues" evidence="1">
    <location>
        <begin position="69"/>
        <end position="85"/>
    </location>
</feature>
<dbReference type="InterPro" id="IPR020839">
    <property type="entry name" value="SCD"/>
</dbReference>
<keyword evidence="4" id="KW-1185">Reference proteome</keyword>
<feature type="compositionally biased region" description="Low complexity" evidence="1">
    <location>
        <begin position="1126"/>
        <end position="1139"/>
    </location>
</feature>
<feature type="compositionally biased region" description="Low complexity" evidence="1">
    <location>
        <begin position="41"/>
        <end position="52"/>
    </location>
</feature>
<dbReference type="Pfam" id="PF21581">
    <property type="entry name" value="SCD"/>
    <property type="match status" value="1"/>
</dbReference>
<proteinExistence type="predicted"/>
<dbReference type="PANTHER" id="PTHR11199">
    <property type="entry name" value="STROMAL ANTIGEN"/>
    <property type="match status" value="1"/>
</dbReference>
<dbReference type="PANTHER" id="PTHR11199:SF0">
    <property type="entry name" value="LD34181P-RELATED"/>
    <property type="match status" value="1"/>
</dbReference>
<dbReference type="GO" id="GO:0003682">
    <property type="term" value="F:chromatin binding"/>
    <property type="evidence" value="ECO:0007669"/>
    <property type="project" value="TreeGrafter"/>
</dbReference>
<reference evidence="3" key="1">
    <citation type="submission" date="2021-07" db="EMBL/GenBank/DDBJ databases">
        <authorList>
            <person name="Durling M."/>
        </authorList>
    </citation>
    <scope>NUCLEOTIDE SEQUENCE</scope>
</reference>
<evidence type="ECO:0000256" key="1">
    <source>
        <dbReference type="SAM" id="MobiDB-lite"/>
    </source>
</evidence>
<feature type="region of interest" description="Disordered" evidence="1">
    <location>
        <begin position="1"/>
        <end position="171"/>
    </location>
</feature>
<organism evidence="3 4">
    <name type="scientific">Hymenoscyphus fraxineus</name>
    <dbReference type="NCBI Taxonomy" id="746836"/>
    <lineage>
        <taxon>Eukaryota</taxon>
        <taxon>Fungi</taxon>
        <taxon>Dikarya</taxon>
        <taxon>Ascomycota</taxon>
        <taxon>Pezizomycotina</taxon>
        <taxon>Leotiomycetes</taxon>
        <taxon>Helotiales</taxon>
        <taxon>Helotiaceae</taxon>
        <taxon>Hymenoscyphus</taxon>
    </lineage>
</organism>
<dbReference type="Pfam" id="PF08514">
    <property type="entry name" value="STAG"/>
    <property type="match status" value="1"/>
</dbReference>
<feature type="region of interest" description="Disordered" evidence="1">
    <location>
        <begin position="1018"/>
        <end position="1053"/>
    </location>
</feature>
<feature type="compositionally biased region" description="Basic and acidic residues" evidence="1">
    <location>
        <begin position="704"/>
        <end position="714"/>
    </location>
</feature>
<dbReference type="GO" id="GO:0005634">
    <property type="term" value="C:nucleus"/>
    <property type="evidence" value="ECO:0007669"/>
    <property type="project" value="TreeGrafter"/>
</dbReference>
<protein>
    <recommendedName>
        <fullName evidence="2">SCD domain-containing protein</fullName>
    </recommendedName>
</protein>
<dbReference type="PROSITE" id="PS51425">
    <property type="entry name" value="SCD"/>
    <property type="match status" value="1"/>
</dbReference>